<evidence type="ECO:0000256" key="1">
    <source>
        <dbReference type="SAM" id="Phobius"/>
    </source>
</evidence>
<gene>
    <name evidence="2" type="ORF">H9Q79_09490</name>
</gene>
<keyword evidence="3" id="KW-1185">Reference proteome</keyword>
<organism evidence="2 3">
    <name type="scientific">Wansuia hejianensis</name>
    <dbReference type="NCBI Taxonomy" id="2763667"/>
    <lineage>
        <taxon>Bacteria</taxon>
        <taxon>Bacillati</taxon>
        <taxon>Bacillota</taxon>
        <taxon>Clostridia</taxon>
        <taxon>Lachnospirales</taxon>
        <taxon>Lachnospiraceae</taxon>
        <taxon>Wansuia</taxon>
    </lineage>
</organism>
<dbReference type="InterPro" id="IPR019650">
    <property type="entry name" value="DUF2513"/>
</dbReference>
<proteinExistence type="predicted"/>
<sequence>MKFNPDCMRDILLYLEENLTLSPDLEIQFISVQDLSKNLPYPIQEIANMVLVLDDAEFIDASRFDAGNQICELLVLRITYSGYQLIESIRPQPVWKKIKSIGQNIGSFSTSVILQIASGVLTPMVSAFLKNP</sequence>
<keyword evidence="1" id="KW-1133">Transmembrane helix</keyword>
<feature type="transmembrane region" description="Helical" evidence="1">
    <location>
        <begin position="105"/>
        <end position="129"/>
    </location>
</feature>
<accession>A0A7G9G8R3</accession>
<dbReference type="EMBL" id="CP060635">
    <property type="protein sequence ID" value="QNM07195.1"/>
    <property type="molecule type" value="Genomic_DNA"/>
</dbReference>
<keyword evidence="1" id="KW-0812">Transmembrane</keyword>
<dbReference type="Proteomes" id="UP000515860">
    <property type="component" value="Chromosome"/>
</dbReference>
<protein>
    <submittedName>
        <fullName evidence="2">DUF2513 domain-containing protein</fullName>
    </submittedName>
</protein>
<dbReference type="KEGG" id="whj:H9Q79_09490"/>
<name>A0A7G9G8R3_9FIRM</name>
<evidence type="ECO:0000313" key="2">
    <source>
        <dbReference type="EMBL" id="QNM07195.1"/>
    </source>
</evidence>
<reference evidence="2 3" key="1">
    <citation type="submission" date="2020-08" db="EMBL/GenBank/DDBJ databases">
        <authorList>
            <person name="Liu C."/>
            <person name="Sun Q."/>
        </authorList>
    </citation>
    <scope>NUCLEOTIDE SEQUENCE [LARGE SCALE GENOMIC DNA]</scope>
    <source>
        <strain evidence="2 3">NSJ-29</strain>
    </source>
</reference>
<dbReference type="Pfam" id="PF10711">
    <property type="entry name" value="DUF2513"/>
    <property type="match status" value="1"/>
</dbReference>
<evidence type="ECO:0000313" key="3">
    <source>
        <dbReference type="Proteomes" id="UP000515860"/>
    </source>
</evidence>
<dbReference type="RefSeq" id="WP_249328175.1">
    <property type="nucleotide sequence ID" value="NZ_CP060635.1"/>
</dbReference>
<keyword evidence="1" id="KW-0472">Membrane</keyword>
<dbReference type="AlphaFoldDB" id="A0A7G9G8R3"/>